<accession>A0AAE4KYM6</accession>
<sequence>MEKIDFSSFDKQLVELYSKNMTEYEDESFSLGYILMELDSFIVFMSISEIGTLESIQLRSKKFIKNIVSNTEYTKMYDFFVSYSKKMNVFDGFSLEESVALNENTTPKEILNTALKLNKTISIITSLDESILTGKIVLLDINRLVLSLLDYENIEIDKKQSVSLETIICIDLVSIENYLYDKYLEMKNSN</sequence>
<proteinExistence type="predicted"/>
<organism evidence="1 2">
    <name type="scientific">Enterococcus gallinarum</name>
    <dbReference type="NCBI Taxonomy" id="1353"/>
    <lineage>
        <taxon>Bacteria</taxon>
        <taxon>Bacillati</taxon>
        <taxon>Bacillota</taxon>
        <taxon>Bacilli</taxon>
        <taxon>Lactobacillales</taxon>
        <taxon>Enterococcaceae</taxon>
        <taxon>Enterococcus</taxon>
    </lineage>
</organism>
<name>A0AAE4KYM6_ENTGA</name>
<reference evidence="1" key="1">
    <citation type="submission" date="2023-03" db="EMBL/GenBank/DDBJ databases">
        <authorList>
            <person name="Shen W."/>
            <person name="Cai J."/>
        </authorList>
    </citation>
    <scope>NUCLEOTIDE SEQUENCE</scope>
    <source>
        <strain evidence="1">K69-2</strain>
    </source>
</reference>
<comment type="caution">
    <text evidence="1">The sequence shown here is derived from an EMBL/GenBank/DDBJ whole genome shotgun (WGS) entry which is preliminary data.</text>
</comment>
<dbReference type="AlphaFoldDB" id="A0AAE4KYM6"/>
<evidence type="ECO:0000313" key="1">
    <source>
        <dbReference type="EMBL" id="MDT2691491.1"/>
    </source>
</evidence>
<dbReference type="EMBL" id="JARPZN010000015">
    <property type="protein sequence ID" value="MDT2691491.1"/>
    <property type="molecule type" value="Genomic_DNA"/>
</dbReference>
<evidence type="ECO:0000313" key="2">
    <source>
        <dbReference type="Proteomes" id="UP001183682"/>
    </source>
</evidence>
<protein>
    <submittedName>
        <fullName evidence="1">Uncharacterized protein</fullName>
    </submittedName>
</protein>
<dbReference type="RefSeq" id="WP_311810034.1">
    <property type="nucleotide sequence ID" value="NZ_JARPZN010000015.1"/>
</dbReference>
<dbReference type="Proteomes" id="UP001183682">
    <property type="component" value="Unassembled WGS sequence"/>
</dbReference>
<gene>
    <name evidence="1" type="ORF">P7E30_15040</name>
</gene>